<feature type="region of interest" description="Disordered" evidence="1">
    <location>
        <begin position="1"/>
        <end position="28"/>
    </location>
</feature>
<protein>
    <submittedName>
        <fullName evidence="2">Uncharacterized protein</fullName>
    </submittedName>
</protein>
<gene>
    <name evidence="2" type="ORF">EVAR_24191_1</name>
</gene>
<organism evidence="2 3">
    <name type="scientific">Eumeta variegata</name>
    <name type="common">Bagworm moth</name>
    <name type="synonym">Eumeta japonica</name>
    <dbReference type="NCBI Taxonomy" id="151549"/>
    <lineage>
        <taxon>Eukaryota</taxon>
        <taxon>Metazoa</taxon>
        <taxon>Ecdysozoa</taxon>
        <taxon>Arthropoda</taxon>
        <taxon>Hexapoda</taxon>
        <taxon>Insecta</taxon>
        <taxon>Pterygota</taxon>
        <taxon>Neoptera</taxon>
        <taxon>Endopterygota</taxon>
        <taxon>Lepidoptera</taxon>
        <taxon>Glossata</taxon>
        <taxon>Ditrysia</taxon>
        <taxon>Tineoidea</taxon>
        <taxon>Psychidae</taxon>
        <taxon>Oiketicinae</taxon>
        <taxon>Eumeta</taxon>
    </lineage>
</organism>
<evidence type="ECO:0000313" key="3">
    <source>
        <dbReference type="Proteomes" id="UP000299102"/>
    </source>
</evidence>
<dbReference type="Proteomes" id="UP000299102">
    <property type="component" value="Unassembled WGS sequence"/>
</dbReference>
<feature type="region of interest" description="Disordered" evidence="1">
    <location>
        <begin position="41"/>
        <end position="67"/>
    </location>
</feature>
<dbReference type="EMBL" id="BGZK01000475">
    <property type="protein sequence ID" value="GBP45998.1"/>
    <property type="molecule type" value="Genomic_DNA"/>
</dbReference>
<name>A0A4C1W3U6_EUMVA</name>
<proteinExistence type="predicted"/>
<reference evidence="2 3" key="1">
    <citation type="journal article" date="2019" name="Commun. Biol.">
        <title>The bagworm genome reveals a unique fibroin gene that provides high tensile strength.</title>
        <authorList>
            <person name="Kono N."/>
            <person name="Nakamura H."/>
            <person name="Ohtoshi R."/>
            <person name="Tomita M."/>
            <person name="Numata K."/>
            <person name="Arakawa K."/>
        </authorList>
    </citation>
    <scope>NUCLEOTIDE SEQUENCE [LARGE SCALE GENOMIC DNA]</scope>
</reference>
<comment type="caution">
    <text evidence="2">The sequence shown here is derived from an EMBL/GenBank/DDBJ whole genome shotgun (WGS) entry which is preliminary data.</text>
</comment>
<dbReference type="AlphaFoldDB" id="A0A4C1W3U6"/>
<accession>A0A4C1W3U6</accession>
<evidence type="ECO:0000256" key="1">
    <source>
        <dbReference type="SAM" id="MobiDB-lite"/>
    </source>
</evidence>
<keyword evidence="3" id="KW-1185">Reference proteome</keyword>
<sequence length="88" mass="9544">MSENLMRIAGEKSAGRDNTGPPGSRDNTHIYGMVRSLCVRSRRRGSGRGSADIAPHLARSRDTAGAVSPDDNVASRYCIVVFHFVLEI</sequence>
<evidence type="ECO:0000313" key="2">
    <source>
        <dbReference type="EMBL" id="GBP45998.1"/>
    </source>
</evidence>